<evidence type="ECO:0000313" key="6">
    <source>
        <dbReference type="EMBL" id="TNU73943.1"/>
    </source>
</evidence>
<keyword evidence="3 4" id="KW-0418">Kinase</keyword>
<evidence type="ECO:0000256" key="4">
    <source>
        <dbReference type="PIRNR" id="PIRNR006078"/>
    </source>
</evidence>
<dbReference type="Pfam" id="PF02595">
    <property type="entry name" value="Gly_kinase"/>
    <property type="match status" value="1"/>
</dbReference>
<organism evidence="6 7">
    <name type="scientific">Miniimonas arenae</name>
    <dbReference type="NCBI Taxonomy" id="676201"/>
    <lineage>
        <taxon>Bacteria</taxon>
        <taxon>Bacillati</taxon>
        <taxon>Actinomycetota</taxon>
        <taxon>Actinomycetes</taxon>
        <taxon>Micrococcales</taxon>
        <taxon>Beutenbergiaceae</taxon>
        <taxon>Miniimonas</taxon>
    </lineage>
</organism>
<protein>
    <submittedName>
        <fullName evidence="6">Glycerate kinase</fullName>
    </submittedName>
</protein>
<dbReference type="Proteomes" id="UP000313849">
    <property type="component" value="Unassembled WGS sequence"/>
</dbReference>
<evidence type="ECO:0000256" key="1">
    <source>
        <dbReference type="ARBA" id="ARBA00006284"/>
    </source>
</evidence>
<keyword evidence="2 4" id="KW-0808">Transferase</keyword>
<dbReference type="InterPro" id="IPR018193">
    <property type="entry name" value="Glyc_kinase_flavodox-like_fold"/>
</dbReference>
<dbReference type="AlphaFoldDB" id="A0A5C5BD50"/>
<dbReference type="SUPFAM" id="SSF110738">
    <property type="entry name" value="Glycerate kinase I"/>
    <property type="match status" value="1"/>
</dbReference>
<dbReference type="RefSeq" id="WP_139987007.1">
    <property type="nucleotide sequence ID" value="NZ_VENP01000029.1"/>
</dbReference>
<dbReference type="InterPro" id="IPR036129">
    <property type="entry name" value="Glycerate_kinase_sf"/>
</dbReference>
<comment type="similarity">
    <text evidence="1 4">Belongs to the glycerate kinase type-1 family.</text>
</comment>
<evidence type="ECO:0000313" key="7">
    <source>
        <dbReference type="Proteomes" id="UP000313849"/>
    </source>
</evidence>
<evidence type="ECO:0000256" key="3">
    <source>
        <dbReference type="ARBA" id="ARBA00022777"/>
    </source>
</evidence>
<dbReference type="PANTHER" id="PTHR21599:SF0">
    <property type="entry name" value="GLYCERATE KINASE"/>
    <property type="match status" value="1"/>
</dbReference>
<dbReference type="EMBL" id="VENP01000029">
    <property type="protein sequence ID" value="TNU73943.1"/>
    <property type="molecule type" value="Genomic_DNA"/>
</dbReference>
<dbReference type="InterPro" id="IPR018197">
    <property type="entry name" value="Glycerate_kinase_RE-like"/>
</dbReference>
<dbReference type="GO" id="GO:0008887">
    <property type="term" value="F:glycerate kinase activity"/>
    <property type="evidence" value="ECO:0007669"/>
    <property type="project" value="UniProtKB-UniRule"/>
</dbReference>
<feature type="region of interest" description="Disordered" evidence="5">
    <location>
        <begin position="80"/>
        <end position="99"/>
    </location>
</feature>
<name>A0A5C5BD50_9MICO</name>
<dbReference type="OrthoDB" id="9774290at2"/>
<feature type="compositionally biased region" description="Basic and acidic residues" evidence="5">
    <location>
        <begin position="83"/>
        <end position="99"/>
    </location>
</feature>
<dbReference type="NCBIfam" id="TIGR00045">
    <property type="entry name" value="glycerate kinase"/>
    <property type="match status" value="1"/>
</dbReference>
<evidence type="ECO:0000256" key="5">
    <source>
        <dbReference type="SAM" id="MobiDB-lite"/>
    </source>
</evidence>
<dbReference type="Gene3D" id="3.40.50.10350">
    <property type="entry name" value="Glycerate kinase, domain 1"/>
    <property type="match status" value="1"/>
</dbReference>
<dbReference type="InterPro" id="IPR004381">
    <property type="entry name" value="Glycerate_kinase"/>
</dbReference>
<sequence>MRVVCAPDSFKESMDAGVAAAVMAAAVRRVVPEAECVEIPMADGGEGTTRALVAARGGRLVPVAVRDALGRAAVGEIGVAGGRDGEGEHASGAHASGERGGSRLGVLEVASAVGIGMIAREERDPLAATSVGVADLVRAVLDEGAARLVVGLGGSATNDGGSGLLVGLGAVLRDAAGAVVPPVPARLGEVADVDLGGLDPRLAAVTIELACDVTNPLLGPTGASAVFGPQKGASPSDVALLDGALATFVAALEAATGRSVRDVPGAGAAGGLGAAFLALGARRRRGVDVVIDAVGLDDAVAGADLVLTGEGSIDEQTLAGKTPAGVAEVAARHGVPVVAFAGRVAPGADVLLEHGFTAVVPIVHEVGPLSAVLADGEANLARAVATAVRLLVSPALRRG</sequence>
<dbReference type="GO" id="GO:0031388">
    <property type="term" value="P:organic acid phosphorylation"/>
    <property type="evidence" value="ECO:0007669"/>
    <property type="project" value="UniProtKB-UniRule"/>
</dbReference>
<dbReference type="Gene3D" id="3.90.1510.10">
    <property type="entry name" value="Glycerate kinase, domain 2"/>
    <property type="match status" value="1"/>
</dbReference>
<evidence type="ECO:0000256" key="2">
    <source>
        <dbReference type="ARBA" id="ARBA00022679"/>
    </source>
</evidence>
<comment type="caution">
    <text evidence="6">The sequence shown here is derived from an EMBL/GenBank/DDBJ whole genome shotgun (WGS) entry which is preliminary data.</text>
</comment>
<dbReference type="PIRSF" id="PIRSF006078">
    <property type="entry name" value="GlxK"/>
    <property type="match status" value="1"/>
</dbReference>
<accession>A0A5C5BD50</accession>
<keyword evidence="7" id="KW-1185">Reference proteome</keyword>
<reference evidence="6 7" key="1">
    <citation type="submission" date="2019-06" db="EMBL/GenBank/DDBJ databases">
        <title>Draft genome sequence of Miniimonas arenae KCTC 19750T isolated from sea sand.</title>
        <authorList>
            <person name="Park S.-J."/>
        </authorList>
    </citation>
    <scope>NUCLEOTIDE SEQUENCE [LARGE SCALE GENOMIC DNA]</scope>
    <source>
        <strain evidence="6 7">KCTC 19750</strain>
    </source>
</reference>
<proteinExistence type="inferred from homology"/>
<dbReference type="PANTHER" id="PTHR21599">
    <property type="entry name" value="GLYCERATE KINASE"/>
    <property type="match status" value="1"/>
</dbReference>
<gene>
    <name evidence="6" type="ORF">FH969_08820</name>
</gene>